<dbReference type="FunFam" id="1.10.10.10:FF:000214">
    <property type="entry name" value="Methylated-DNA--protein-cysteine methyltransferase"/>
    <property type="match status" value="1"/>
</dbReference>
<dbReference type="SUPFAM" id="SSF46767">
    <property type="entry name" value="Methylated DNA-protein cysteine methyltransferase, C-terminal domain"/>
    <property type="match status" value="1"/>
</dbReference>
<sequence length="180" mass="20050">MVSKTLRVFYQLIPSALGKIGILWVQKNAAPLIMHIMLPQKDIPITKTINKKYPDALEQSHKKLKKLCLQIQNFLEGSPVSFSLELIDMTQCYDFQKKVLLETWQVPRGKVICYGRLADRILAPGAARAVGSALARNPFPLIIPCHRVVKSTGYLGNFGGGPEMKRFLLQMEGVPSNTSG</sequence>
<evidence type="ECO:0000256" key="1">
    <source>
        <dbReference type="ARBA" id="ARBA00001286"/>
    </source>
</evidence>
<gene>
    <name evidence="10" type="ORF">H8E80_05050</name>
</gene>
<keyword evidence="6" id="KW-0227">DNA damage</keyword>
<feature type="domain" description="Methylated-DNA-[protein]-cysteine S-methyltransferase DNA binding" evidence="9">
    <location>
        <begin position="94"/>
        <end position="174"/>
    </location>
</feature>
<dbReference type="EC" id="2.1.1.63" evidence="3"/>
<evidence type="ECO:0000259" key="9">
    <source>
        <dbReference type="Pfam" id="PF01035"/>
    </source>
</evidence>
<dbReference type="AlphaFoldDB" id="A0A8J6N4Y4"/>
<dbReference type="GO" id="GO:0003908">
    <property type="term" value="F:methylated-DNA-[protein]-cysteine S-methyltransferase activity"/>
    <property type="evidence" value="ECO:0007669"/>
    <property type="project" value="UniProtKB-EC"/>
</dbReference>
<comment type="caution">
    <text evidence="10">The sequence shown here is derived from an EMBL/GenBank/DDBJ whole genome shotgun (WGS) entry which is preliminary data.</text>
</comment>
<dbReference type="PANTHER" id="PTHR10815">
    <property type="entry name" value="METHYLATED-DNA--PROTEIN-CYSTEINE METHYLTRANSFERASE"/>
    <property type="match status" value="1"/>
</dbReference>
<evidence type="ECO:0000313" key="10">
    <source>
        <dbReference type="EMBL" id="MBC8199399.1"/>
    </source>
</evidence>
<proteinExistence type="inferred from homology"/>
<evidence type="ECO:0000256" key="8">
    <source>
        <dbReference type="ARBA" id="ARBA00049348"/>
    </source>
</evidence>
<keyword evidence="4" id="KW-0489">Methyltransferase</keyword>
<name>A0A8J6N4Y4_9BACT</name>
<dbReference type="EMBL" id="JACNLL010000050">
    <property type="protein sequence ID" value="MBC8199399.1"/>
    <property type="molecule type" value="Genomic_DNA"/>
</dbReference>
<evidence type="ECO:0000256" key="4">
    <source>
        <dbReference type="ARBA" id="ARBA00022603"/>
    </source>
</evidence>
<reference evidence="10 11" key="1">
    <citation type="submission" date="2020-08" db="EMBL/GenBank/DDBJ databases">
        <title>Bridging the membrane lipid divide: bacteria of the FCB group superphylum have the potential to synthesize archaeal ether lipids.</title>
        <authorList>
            <person name="Villanueva L."/>
            <person name="Von Meijenfeldt F.A.B."/>
            <person name="Westbye A.B."/>
            <person name="Yadav S."/>
            <person name="Hopmans E.C."/>
            <person name="Dutilh B.E."/>
            <person name="Sinninghe Damste J.S."/>
        </authorList>
    </citation>
    <scope>NUCLEOTIDE SEQUENCE [LARGE SCALE GENOMIC DNA]</scope>
    <source>
        <strain evidence="10">NIOZ-UU82</strain>
    </source>
</reference>
<dbReference type="Gene3D" id="1.10.10.10">
    <property type="entry name" value="Winged helix-like DNA-binding domain superfamily/Winged helix DNA-binding domain"/>
    <property type="match status" value="1"/>
</dbReference>
<evidence type="ECO:0000313" key="11">
    <source>
        <dbReference type="Proteomes" id="UP000603545"/>
    </source>
</evidence>
<comment type="catalytic activity">
    <reaction evidence="8">
        <text>a 6-O-methyl-2'-deoxyguanosine in DNA + L-cysteinyl-[protein] = S-methyl-L-cysteinyl-[protein] + a 2'-deoxyguanosine in DNA</text>
        <dbReference type="Rhea" id="RHEA:24000"/>
        <dbReference type="Rhea" id="RHEA-COMP:10131"/>
        <dbReference type="Rhea" id="RHEA-COMP:10132"/>
        <dbReference type="Rhea" id="RHEA-COMP:11367"/>
        <dbReference type="Rhea" id="RHEA-COMP:11368"/>
        <dbReference type="ChEBI" id="CHEBI:29950"/>
        <dbReference type="ChEBI" id="CHEBI:82612"/>
        <dbReference type="ChEBI" id="CHEBI:85445"/>
        <dbReference type="ChEBI" id="CHEBI:85448"/>
        <dbReference type="EC" id="2.1.1.63"/>
    </reaction>
</comment>
<dbReference type="InterPro" id="IPR036388">
    <property type="entry name" value="WH-like_DNA-bd_sf"/>
</dbReference>
<protein>
    <recommendedName>
        <fullName evidence="3">methylated-DNA--[protein]-cysteine S-methyltransferase</fullName>
        <ecNumber evidence="3">2.1.1.63</ecNumber>
    </recommendedName>
</protein>
<accession>A0A8J6N4Y4</accession>
<dbReference type="Pfam" id="PF01035">
    <property type="entry name" value="DNA_binding_1"/>
    <property type="match status" value="1"/>
</dbReference>
<dbReference type="Proteomes" id="UP000603545">
    <property type="component" value="Unassembled WGS sequence"/>
</dbReference>
<evidence type="ECO:0000256" key="2">
    <source>
        <dbReference type="ARBA" id="ARBA00008711"/>
    </source>
</evidence>
<organism evidence="10 11">
    <name type="scientific">Candidatus Desulfaltia bathyphila</name>
    <dbReference type="NCBI Taxonomy" id="2841697"/>
    <lineage>
        <taxon>Bacteria</taxon>
        <taxon>Pseudomonadati</taxon>
        <taxon>Thermodesulfobacteriota</taxon>
        <taxon>Desulfobacteria</taxon>
        <taxon>Desulfobacterales</taxon>
        <taxon>Desulfobacterales incertae sedis</taxon>
        <taxon>Candidatus Desulfaltia</taxon>
    </lineage>
</organism>
<dbReference type="CDD" id="cd06445">
    <property type="entry name" value="ATase"/>
    <property type="match status" value="1"/>
</dbReference>
<keyword evidence="5" id="KW-0808">Transferase</keyword>
<dbReference type="PROSITE" id="PS00374">
    <property type="entry name" value="MGMT"/>
    <property type="match status" value="1"/>
</dbReference>
<evidence type="ECO:0000256" key="7">
    <source>
        <dbReference type="ARBA" id="ARBA00023204"/>
    </source>
</evidence>
<evidence type="ECO:0000256" key="5">
    <source>
        <dbReference type="ARBA" id="ARBA00022679"/>
    </source>
</evidence>
<dbReference type="InterPro" id="IPR001497">
    <property type="entry name" value="MethylDNA_cys_MeTrfase_AS"/>
</dbReference>
<dbReference type="InterPro" id="IPR036217">
    <property type="entry name" value="MethylDNA_cys_MeTrfase_DNAb"/>
</dbReference>
<evidence type="ECO:0000256" key="6">
    <source>
        <dbReference type="ARBA" id="ARBA00022763"/>
    </source>
</evidence>
<dbReference type="NCBIfam" id="TIGR00589">
    <property type="entry name" value="ogt"/>
    <property type="match status" value="1"/>
</dbReference>
<keyword evidence="7" id="KW-0234">DNA repair</keyword>
<feature type="non-terminal residue" evidence="10">
    <location>
        <position position="180"/>
    </location>
</feature>
<evidence type="ECO:0000256" key="3">
    <source>
        <dbReference type="ARBA" id="ARBA00011918"/>
    </source>
</evidence>
<comment type="similarity">
    <text evidence="2">Belongs to the MGMT family.</text>
</comment>
<dbReference type="GO" id="GO:0032259">
    <property type="term" value="P:methylation"/>
    <property type="evidence" value="ECO:0007669"/>
    <property type="project" value="UniProtKB-KW"/>
</dbReference>
<comment type="catalytic activity">
    <reaction evidence="1">
        <text>a 4-O-methyl-thymidine in DNA + L-cysteinyl-[protein] = a thymidine in DNA + S-methyl-L-cysteinyl-[protein]</text>
        <dbReference type="Rhea" id="RHEA:53428"/>
        <dbReference type="Rhea" id="RHEA-COMP:10131"/>
        <dbReference type="Rhea" id="RHEA-COMP:10132"/>
        <dbReference type="Rhea" id="RHEA-COMP:13555"/>
        <dbReference type="Rhea" id="RHEA-COMP:13556"/>
        <dbReference type="ChEBI" id="CHEBI:29950"/>
        <dbReference type="ChEBI" id="CHEBI:82612"/>
        <dbReference type="ChEBI" id="CHEBI:137386"/>
        <dbReference type="ChEBI" id="CHEBI:137387"/>
        <dbReference type="EC" id="2.1.1.63"/>
    </reaction>
</comment>
<dbReference type="PANTHER" id="PTHR10815:SF13">
    <property type="entry name" value="METHYLATED-DNA--PROTEIN-CYSTEINE METHYLTRANSFERASE"/>
    <property type="match status" value="1"/>
</dbReference>
<dbReference type="GO" id="GO:0006281">
    <property type="term" value="P:DNA repair"/>
    <property type="evidence" value="ECO:0007669"/>
    <property type="project" value="UniProtKB-KW"/>
</dbReference>
<dbReference type="InterPro" id="IPR014048">
    <property type="entry name" value="MethylDNA_cys_MeTrfase_DNA-bd"/>
</dbReference>